<dbReference type="InterPro" id="IPR037185">
    <property type="entry name" value="EmrE-like"/>
</dbReference>
<dbReference type="Pfam" id="PF00892">
    <property type="entry name" value="EamA"/>
    <property type="match status" value="2"/>
</dbReference>
<feature type="transmembrane region" description="Helical" evidence="7">
    <location>
        <begin position="277"/>
        <end position="295"/>
    </location>
</feature>
<evidence type="ECO:0000313" key="10">
    <source>
        <dbReference type="Proteomes" id="UP000824091"/>
    </source>
</evidence>
<feature type="transmembrane region" description="Helical" evidence="7">
    <location>
        <begin position="35"/>
        <end position="56"/>
    </location>
</feature>
<dbReference type="InterPro" id="IPR000620">
    <property type="entry name" value="EamA_dom"/>
</dbReference>
<feature type="transmembrane region" description="Helical" evidence="7">
    <location>
        <begin position="220"/>
        <end position="239"/>
    </location>
</feature>
<feature type="domain" description="EamA" evidence="8">
    <location>
        <begin position="158"/>
        <end position="291"/>
    </location>
</feature>
<dbReference type="InterPro" id="IPR051258">
    <property type="entry name" value="Diverse_Substrate_Transporter"/>
</dbReference>
<evidence type="ECO:0000313" key="9">
    <source>
        <dbReference type="EMBL" id="HIU27317.1"/>
    </source>
</evidence>
<comment type="subcellular location">
    <subcellularLocation>
        <location evidence="1">Cell membrane</location>
        <topology evidence="1">Multi-pass membrane protein</topology>
    </subcellularLocation>
</comment>
<comment type="similarity">
    <text evidence="2">Belongs to the EamA transporter family.</text>
</comment>
<evidence type="ECO:0000256" key="6">
    <source>
        <dbReference type="ARBA" id="ARBA00023136"/>
    </source>
</evidence>
<evidence type="ECO:0000256" key="4">
    <source>
        <dbReference type="ARBA" id="ARBA00022692"/>
    </source>
</evidence>
<reference evidence="9" key="1">
    <citation type="submission" date="2020-10" db="EMBL/GenBank/DDBJ databases">
        <authorList>
            <person name="Gilroy R."/>
        </authorList>
    </citation>
    <scope>NUCLEOTIDE SEQUENCE</scope>
    <source>
        <strain evidence="9">11300</strain>
    </source>
</reference>
<gene>
    <name evidence="9" type="ORF">IAD16_02905</name>
</gene>
<evidence type="ECO:0000256" key="1">
    <source>
        <dbReference type="ARBA" id="ARBA00004651"/>
    </source>
</evidence>
<feature type="transmembrane region" description="Helical" evidence="7">
    <location>
        <begin position="134"/>
        <end position="155"/>
    </location>
</feature>
<keyword evidence="6 7" id="KW-0472">Membrane</keyword>
<dbReference type="AlphaFoldDB" id="A0A9D1I3J0"/>
<protein>
    <submittedName>
        <fullName evidence="9">DMT family transporter</fullName>
    </submittedName>
</protein>
<dbReference type="PANTHER" id="PTHR42920">
    <property type="entry name" value="OS03G0707200 PROTEIN-RELATED"/>
    <property type="match status" value="1"/>
</dbReference>
<reference evidence="9" key="2">
    <citation type="journal article" date="2021" name="PeerJ">
        <title>Extensive microbial diversity within the chicken gut microbiome revealed by metagenomics and culture.</title>
        <authorList>
            <person name="Gilroy R."/>
            <person name="Ravi A."/>
            <person name="Getino M."/>
            <person name="Pursley I."/>
            <person name="Horton D.L."/>
            <person name="Alikhan N.F."/>
            <person name="Baker D."/>
            <person name="Gharbi K."/>
            <person name="Hall N."/>
            <person name="Watson M."/>
            <person name="Adriaenssens E.M."/>
            <person name="Foster-Nyarko E."/>
            <person name="Jarju S."/>
            <person name="Secka A."/>
            <person name="Antonio M."/>
            <person name="Oren A."/>
            <person name="Chaudhuri R.R."/>
            <person name="La Ragione R."/>
            <person name="Hildebrand F."/>
            <person name="Pallen M.J."/>
        </authorList>
    </citation>
    <scope>NUCLEOTIDE SEQUENCE</scope>
    <source>
        <strain evidence="9">11300</strain>
    </source>
</reference>
<feature type="transmembrane region" description="Helical" evidence="7">
    <location>
        <begin position="103"/>
        <end position="125"/>
    </location>
</feature>
<evidence type="ECO:0000259" key="8">
    <source>
        <dbReference type="Pfam" id="PF00892"/>
    </source>
</evidence>
<keyword evidence="5 7" id="KW-1133">Transmembrane helix</keyword>
<feature type="transmembrane region" description="Helical" evidence="7">
    <location>
        <begin position="189"/>
        <end position="208"/>
    </location>
</feature>
<dbReference type="PANTHER" id="PTHR42920:SF5">
    <property type="entry name" value="EAMA DOMAIN-CONTAINING PROTEIN"/>
    <property type="match status" value="1"/>
</dbReference>
<evidence type="ECO:0000256" key="7">
    <source>
        <dbReference type="SAM" id="Phobius"/>
    </source>
</evidence>
<organism evidence="9 10">
    <name type="scientific">Candidatus Fimisoma avicola</name>
    <dbReference type="NCBI Taxonomy" id="2840826"/>
    <lineage>
        <taxon>Bacteria</taxon>
        <taxon>Bacillati</taxon>
        <taxon>Bacillota</taxon>
        <taxon>Clostridia</taxon>
        <taxon>Eubacteriales</taxon>
        <taxon>Candidatus Fimisoma</taxon>
    </lineage>
</organism>
<feature type="transmembrane region" description="Helical" evidence="7">
    <location>
        <begin position="77"/>
        <end position="97"/>
    </location>
</feature>
<comment type="caution">
    <text evidence="9">The sequence shown here is derived from an EMBL/GenBank/DDBJ whole genome shotgun (WGS) entry which is preliminary data.</text>
</comment>
<dbReference type="GO" id="GO:0005886">
    <property type="term" value="C:plasma membrane"/>
    <property type="evidence" value="ECO:0007669"/>
    <property type="project" value="UniProtKB-SubCell"/>
</dbReference>
<accession>A0A9D1I3J0</accession>
<keyword evidence="4 7" id="KW-0812">Transmembrane</keyword>
<feature type="transmembrane region" description="Helical" evidence="7">
    <location>
        <begin position="251"/>
        <end position="271"/>
    </location>
</feature>
<evidence type="ECO:0000256" key="2">
    <source>
        <dbReference type="ARBA" id="ARBA00007362"/>
    </source>
</evidence>
<dbReference type="EMBL" id="DVMO01000044">
    <property type="protein sequence ID" value="HIU27317.1"/>
    <property type="molecule type" value="Genomic_DNA"/>
</dbReference>
<feature type="domain" description="EamA" evidence="8">
    <location>
        <begin position="6"/>
        <end position="147"/>
    </location>
</feature>
<evidence type="ECO:0000256" key="5">
    <source>
        <dbReference type="ARBA" id="ARBA00022989"/>
    </source>
</evidence>
<evidence type="ECO:0000256" key="3">
    <source>
        <dbReference type="ARBA" id="ARBA00022475"/>
    </source>
</evidence>
<proteinExistence type="inferred from homology"/>
<name>A0A9D1I3J0_9FIRM</name>
<keyword evidence="3" id="KW-1003">Cell membrane</keyword>
<dbReference type="Proteomes" id="UP000824091">
    <property type="component" value="Unassembled WGS sequence"/>
</dbReference>
<dbReference type="SUPFAM" id="SSF103481">
    <property type="entry name" value="Multidrug resistance efflux transporter EmrE"/>
    <property type="match status" value="2"/>
</dbReference>
<sequence length="308" mass="32991">MAGRNKGNIFLLLAALVWGMGLVSQQAGMEHLGPLGFTAVRCTLGGLSMFPVVWIADRRKKEAPQAHEAAAKKKATVKGALVCAAALITLILCQQYGLMFTTVGKAGFITALYIVITPVGSMVFLKKKISINTWAAVAIALAGMYLLCLTGGISSVNTGDLIMLLAAAASSAHMLAVDHFVEKADPVRLSCFQFMITGLACFIPALIFEGDTFNFENIRLSAVPVIYAGMASCAVGYTFQIIGQRYTDPGIAALLLSLETVFALIAGWLILREVMEPYEYAGCALMFAAIITAQLPQRRSRKDMPPDI</sequence>